<dbReference type="InterPro" id="IPR045051">
    <property type="entry name" value="SBT"/>
</dbReference>
<dbReference type="InterPro" id="IPR010259">
    <property type="entry name" value="S8pro/Inhibitor_I9"/>
</dbReference>
<accession>A0ABP0YU52</accession>
<dbReference type="Gene3D" id="3.40.50.200">
    <property type="entry name" value="Peptidase S8/S53 domain"/>
    <property type="match status" value="1"/>
</dbReference>
<sequence>MSISKSSRLVVFVVLFVVGYVAGLDEEEEKTHFIVFLENKPILNEVDAVETHLNVLMSVKESHAEARESMVYSYTKSFNAFAAKLTEEEAKQLSTREDVHHVIPNKYRKLQTTRSWDFIGLSSNARRNTKQESDIIVGLFDTGITPTADSFKDDGFGPPPKKWKGTCHHFANFTGCNK</sequence>
<dbReference type="Proteomes" id="UP001642487">
    <property type="component" value="Chromosome 6"/>
</dbReference>
<dbReference type="InterPro" id="IPR036852">
    <property type="entry name" value="Peptidase_S8/S53_dom_sf"/>
</dbReference>
<proteinExistence type="inferred from homology"/>
<organism evidence="6 7">
    <name type="scientific">Citrullus colocynthis</name>
    <name type="common">colocynth</name>
    <dbReference type="NCBI Taxonomy" id="252529"/>
    <lineage>
        <taxon>Eukaryota</taxon>
        <taxon>Viridiplantae</taxon>
        <taxon>Streptophyta</taxon>
        <taxon>Embryophyta</taxon>
        <taxon>Tracheophyta</taxon>
        <taxon>Spermatophyta</taxon>
        <taxon>Magnoliopsida</taxon>
        <taxon>eudicotyledons</taxon>
        <taxon>Gunneridae</taxon>
        <taxon>Pentapetalae</taxon>
        <taxon>rosids</taxon>
        <taxon>fabids</taxon>
        <taxon>Cucurbitales</taxon>
        <taxon>Cucurbitaceae</taxon>
        <taxon>Benincaseae</taxon>
        <taxon>Citrullus</taxon>
    </lineage>
</organism>
<evidence type="ECO:0000313" key="7">
    <source>
        <dbReference type="Proteomes" id="UP001642487"/>
    </source>
</evidence>
<evidence type="ECO:0000313" key="6">
    <source>
        <dbReference type="EMBL" id="CAK9324063.1"/>
    </source>
</evidence>
<evidence type="ECO:0000256" key="1">
    <source>
        <dbReference type="ARBA" id="ARBA00004613"/>
    </source>
</evidence>
<dbReference type="PANTHER" id="PTHR10795">
    <property type="entry name" value="PROPROTEIN CONVERTASE SUBTILISIN/KEXIN"/>
    <property type="match status" value="1"/>
</dbReference>
<dbReference type="InterPro" id="IPR037045">
    <property type="entry name" value="S8pro/Inhibitor_I9_sf"/>
</dbReference>
<feature type="chain" id="PRO_5045981020" description="Inhibitor I9 domain-containing protein" evidence="4">
    <location>
        <begin position="24"/>
        <end position="178"/>
    </location>
</feature>
<gene>
    <name evidence="6" type="ORF">CITCOLO1_LOCUS16286</name>
</gene>
<evidence type="ECO:0000256" key="3">
    <source>
        <dbReference type="ARBA" id="ARBA00022729"/>
    </source>
</evidence>
<name>A0ABP0YU52_9ROSI</name>
<keyword evidence="7" id="KW-1185">Reference proteome</keyword>
<comment type="similarity">
    <text evidence="2">Belongs to the peptidase S8 family.</text>
</comment>
<feature type="domain" description="Inhibitor I9" evidence="5">
    <location>
        <begin position="33"/>
        <end position="111"/>
    </location>
</feature>
<comment type="subcellular location">
    <subcellularLocation>
        <location evidence="1">Secreted</location>
    </subcellularLocation>
</comment>
<evidence type="ECO:0000259" key="5">
    <source>
        <dbReference type="Pfam" id="PF05922"/>
    </source>
</evidence>
<dbReference type="SUPFAM" id="SSF52743">
    <property type="entry name" value="Subtilisin-like"/>
    <property type="match status" value="1"/>
</dbReference>
<dbReference type="EMBL" id="OZ021740">
    <property type="protein sequence ID" value="CAK9324063.1"/>
    <property type="molecule type" value="Genomic_DNA"/>
</dbReference>
<dbReference type="Gene3D" id="3.30.70.80">
    <property type="entry name" value="Peptidase S8 propeptide/proteinase inhibitor I9"/>
    <property type="match status" value="1"/>
</dbReference>
<keyword evidence="3 4" id="KW-0732">Signal</keyword>
<reference evidence="6 7" key="1">
    <citation type="submission" date="2024-03" db="EMBL/GenBank/DDBJ databases">
        <authorList>
            <person name="Gkanogiannis A."/>
            <person name="Becerra Lopez-Lavalle L."/>
        </authorList>
    </citation>
    <scope>NUCLEOTIDE SEQUENCE [LARGE SCALE GENOMIC DNA]</scope>
</reference>
<dbReference type="Pfam" id="PF05922">
    <property type="entry name" value="Inhibitor_I9"/>
    <property type="match status" value="1"/>
</dbReference>
<evidence type="ECO:0000256" key="2">
    <source>
        <dbReference type="ARBA" id="ARBA00011073"/>
    </source>
</evidence>
<protein>
    <recommendedName>
        <fullName evidence="5">Inhibitor I9 domain-containing protein</fullName>
    </recommendedName>
</protein>
<feature type="signal peptide" evidence="4">
    <location>
        <begin position="1"/>
        <end position="23"/>
    </location>
</feature>
<evidence type="ECO:0000256" key="4">
    <source>
        <dbReference type="SAM" id="SignalP"/>
    </source>
</evidence>